<dbReference type="Pfam" id="PF00903">
    <property type="entry name" value="Glyoxalase"/>
    <property type="match status" value="1"/>
</dbReference>
<reference evidence="3" key="1">
    <citation type="journal article" date="2019" name="Int. J. Syst. Evol. Microbiol.">
        <title>The Global Catalogue of Microorganisms (GCM) 10K type strain sequencing project: providing services to taxonomists for standard genome sequencing and annotation.</title>
        <authorList>
            <consortium name="The Broad Institute Genomics Platform"/>
            <consortium name="The Broad Institute Genome Sequencing Center for Infectious Disease"/>
            <person name="Wu L."/>
            <person name="Ma J."/>
        </authorList>
    </citation>
    <scope>NUCLEOTIDE SEQUENCE [LARGE SCALE GENOMIC DNA]</scope>
    <source>
        <strain evidence="3">NCAIM B.02333</strain>
    </source>
</reference>
<dbReference type="EMBL" id="JBHRWW010000019">
    <property type="protein sequence ID" value="MFC3690240.1"/>
    <property type="molecule type" value="Genomic_DNA"/>
</dbReference>
<dbReference type="PROSITE" id="PS51819">
    <property type="entry name" value="VOC"/>
    <property type="match status" value="1"/>
</dbReference>
<sequence>MFSGIHHVALTVTDLAVSVAFYEKVLQMAPAVTMTDGPFTRRVFTLPGGQGLGLTQHDQAGGGRFDATVPGLDHVGLACATRDDVTAWAEHLDRVGVAHSGVQDAAYGTALSFTDPDGNALEFFTST</sequence>
<name>A0ABV7WKQ3_9MICO</name>
<accession>A0ABV7WKQ3</accession>
<comment type="caution">
    <text evidence="2">The sequence shown here is derived from an EMBL/GenBank/DDBJ whole genome shotgun (WGS) entry which is preliminary data.</text>
</comment>
<proteinExistence type="predicted"/>
<organism evidence="2 3">
    <name type="scientific">Aquipuribacter hungaricus</name>
    <dbReference type="NCBI Taxonomy" id="545624"/>
    <lineage>
        <taxon>Bacteria</taxon>
        <taxon>Bacillati</taxon>
        <taxon>Actinomycetota</taxon>
        <taxon>Actinomycetes</taxon>
        <taxon>Micrococcales</taxon>
        <taxon>Intrasporangiaceae</taxon>
        <taxon>Aquipuribacter</taxon>
    </lineage>
</organism>
<gene>
    <name evidence="2" type="ORF">ACFOLH_17985</name>
</gene>
<keyword evidence="3" id="KW-1185">Reference proteome</keyword>
<dbReference type="PANTHER" id="PTHR41294">
    <property type="entry name" value="CADMIUM-INDUCED PROTEIN CADI"/>
    <property type="match status" value="1"/>
</dbReference>
<dbReference type="Proteomes" id="UP001595685">
    <property type="component" value="Unassembled WGS sequence"/>
</dbReference>
<dbReference type="SUPFAM" id="SSF54593">
    <property type="entry name" value="Glyoxalase/Bleomycin resistance protein/Dihydroxybiphenyl dioxygenase"/>
    <property type="match status" value="1"/>
</dbReference>
<feature type="domain" description="VOC" evidence="1">
    <location>
        <begin position="4"/>
        <end position="126"/>
    </location>
</feature>
<dbReference type="InterPro" id="IPR052393">
    <property type="entry name" value="Cadmium-induced_rsp"/>
</dbReference>
<evidence type="ECO:0000313" key="3">
    <source>
        <dbReference type="Proteomes" id="UP001595685"/>
    </source>
</evidence>
<dbReference type="InterPro" id="IPR037523">
    <property type="entry name" value="VOC_core"/>
</dbReference>
<dbReference type="Gene3D" id="3.10.180.10">
    <property type="entry name" value="2,3-Dihydroxybiphenyl 1,2-Dioxygenase, domain 1"/>
    <property type="match status" value="1"/>
</dbReference>
<dbReference type="InterPro" id="IPR004360">
    <property type="entry name" value="Glyas_Fos-R_dOase_dom"/>
</dbReference>
<protein>
    <submittedName>
        <fullName evidence="2">VOC family protein</fullName>
    </submittedName>
</protein>
<dbReference type="RefSeq" id="WP_340289330.1">
    <property type="nucleotide sequence ID" value="NZ_JBBEOI010000006.1"/>
</dbReference>
<evidence type="ECO:0000313" key="2">
    <source>
        <dbReference type="EMBL" id="MFC3690240.1"/>
    </source>
</evidence>
<dbReference type="PANTHER" id="PTHR41294:SF1">
    <property type="entry name" value="CADMIUM-INDUCED PROTEIN CADI"/>
    <property type="match status" value="1"/>
</dbReference>
<dbReference type="CDD" id="cd06587">
    <property type="entry name" value="VOC"/>
    <property type="match status" value="1"/>
</dbReference>
<dbReference type="InterPro" id="IPR029068">
    <property type="entry name" value="Glyas_Bleomycin-R_OHBP_Dase"/>
</dbReference>
<evidence type="ECO:0000259" key="1">
    <source>
        <dbReference type="PROSITE" id="PS51819"/>
    </source>
</evidence>